<dbReference type="CDD" id="cd00130">
    <property type="entry name" value="PAS"/>
    <property type="match status" value="2"/>
</dbReference>
<feature type="domain" description="PAC" evidence="25">
    <location>
        <begin position="373"/>
        <end position="425"/>
    </location>
</feature>
<keyword evidence="8" id="KW-0732">Signal</keyword>
<dbReference type="GO" id="GO:0000155">
    <property type="term" value="F:phosphorelay sensor kinase activity"/>
    <property type="evidence" value="ECO:0007669"/>
    <property type="project" value="InterPro"/>
</dbReference>
<evidence type="ECO:0000256" key="7">
    <source>
        <dbReference type="ARBA" id="ARBA00022692"/>
    </source>
</evidence>
<evidence type="ECO:0000256" key="8">
    <source>
        <dbReference type="ARBA" id="ARBA00022729"/>
    </source>
</evidence>
<keyword evidence="7" id="KW-0812">Transmembrane</keyword>
<keyword evidence="12" id="KW-1133">Transmembrane helix</keyword>
<dbReference type="InterPro" id="IPR008207">
    <property type="entry name" value="Sig_transdc_His_kin_Hpt_dom"/>
</dbReference>
<dbReference type="PROSITE" id="PS50113">
    <property type="entry name" value="PAC"/>
    <property type="match status" value="1"/>
</dbReference>
<evidence type="ECO:0000256" key="12">
    <source>
        <dbReference type="ARBA" id="ARBA00022989"/>
    </source>
</evidence>
<dbReference type="InterPro" id="IPR000014">
    <property type="entry name" value="PAS"/>
</dbReference>
<evidence type="ECO:0000256" key="14">
    <source>
        <dbReference type="ARBA" id="ARBA00023026"/>
    </source>
</evidence>
<gene>
    <name evidence="27" type="ORF">I5803_00815</name>
</gene>
<feature type="domain" description="PAS" evidence="24">
    <location>
        <begin position="300"/>
        <end position="370"/>
    </location>
</feature>
<dbReference type="InterPro" id="IPR001789">
    <property type="entry name" value="Sig_transdc_resp-reg_receiver"/>
</dbReference>
<evidence type="ECO:0000313" key="27">
    <source>
        <dbReference type="EMBL" id="MBG9386550.1"/>
    </source>
</evidence>
<comment type="caution">
    <text evidence="27">The sequence shown here is derived from an EMBL/GenBank/DDBJ whole genome shotgun (WGS) entry which is preliminary data.</text>
</comment>
<dbReference type="InterPro" id="IPR005467">
    <property type="entry name" value="His_kinase_dom"/>
</dbReference>
<keyword evidence="13" id="KW-0902">Two-component regulatory system</keyword>
<dbReference type="InterPro" id="IPR011006">
    <property type="entry name" value="CheY-like_superfamily"/>
</dbReference>
<accession>A0A931H101</accession>
<dbReference type="Pfam" id="PF00512">
    <property type="entry name" value="HisKA"/>
    <property type="match status" value="1"/>
</dbReference>
<dbReference type="InterPro" id="IPR003594">
    <property type="entry name" value="HATPase_dom"/>
</dbReference>
<dbReference type="Gene3D" id="1.10.287.130">
    <property type="match status" value="1"/>
</dbReference>
<dbReference type="GO" id="GO:0005886">
    <property type="term" value="C:plasma membrane"/>
    <property type="evidence" value="ECO:0007669"/>
    <property type="project" value="UniProtKB-SubCell"/>
</dbReference>
<dbReference type="SUPFAM" id="SSF47226">
    <property type="entry name" value="Histidine-containing phosphotransfer domain, HPT domain"/>
    <property type="match status" value="1"/>
</dbReference>
<dbReference type="PRINTS" id="PR00344">
    <property type="entry name" value="BCTRLSENSOR"/>
</dbReference>
<dbReference type="InterPro" id="IPR001610">
    <property type="entry name" value="PAC"/>
</dbReference>
<dbReference type="EMBL" id="JADWYS010000001">
    <property type="protein sequence ID" value="MBG9386550.1"/>
    <property type="molecule type" value="Genomic_DNA"/>
</dbReference>
<feature type="modified residue" description="Phosphohistidine" evidence="20">
    <location>
        <position position="890"/>
    </location>
</feature>
<dbReference type="Pfam" id="PF02518">
    <property type="entry name" value="HATPase_c"/>
    <property type="match status" value="1"/>
</dbReference>
<feature type="domain" description="Response regulatory" evidence="23">
    <location>
        <begin position="688"/>
        <end position="804"/>
    </location>
</feature>
<dbReference type="PANTHER" id="PTHR45339:SF1">
    <property type="entry name" value="HYBRID SIGNAL TRANSDUCTION HISTIDINE KINASE J"/>
    <property type="match status" value="1"/>
</dbReference>
<keyword evidence="15" id="KW-0472">Membrane</keyword>
<feature type="domain" description="HPt" evidence="26">
    <location>
        <begin position="851"/>
        <end position="948"/>
    </location>
</feature>
<evidence type="ECO:0000259" key="23">
    <source>
        <dbReference type="PROSITE" id="PS50110"/>
    </source>
</evidence>
<organism evidence="27 28">
    <name type="scientific">Caenimonas aquaedulcis</name>
    <dbReference type="NCBI Taxonomy" id="2793270"/>
    <lineage>
        <taxon>Bacteria</taxon>
        <taxon>Pseudomonadati</taxon>
        <taxon>Pseudomonadota</taxon>
        <taxon>Betaproteobacteria</taxon>
        <taxon>Burkholderiales</taxon>
        <taxon>Comamonadaceae</taxon>
        <taxon>Caenimonas</taxon>
    </lineage>
</organism>
<dbReference type="FunFam" id="1.10.287.130:FF:000002">
    <property type="entry name" value="Two-component osmosensing histidine kinase"/>
    <property type="match status" value="1"/>
</dbReference>
<dbReference type="Proteomes" id="UP000651050">
    <property type="component" value="Unassembled WGS sequence"/>
</dbReference>
<dbReference type="Gene3D" id="3.30.565.10">
    <property type="entry name" value="Histidine kinase-like ATPase, C-terminal domain"/>
    <property type="match status" value="1"/>
</dbReference>
<keyword evidence="14" id="KW-0843">Virulence</keyword>
<feature type="modified residue" description="4-aspartylphosphate" evidence="21">
    <location>
        <position position="737"/>
    </location>
</feature>
<keyword evidence="5 21" id="KW-0597">Phosphoprotein</keyword>
<keyword evidence="10" id="KW-0418">Kinase</keyword>
<evidence type="ECO:0000256" key="19">
    <source>
        <dbReference type="ARBA" id="ARBA00070152"/>
    </source>
</evidence>
<dbReference type="InterPro" id="IPR036890">
    <property type="entry name" value="HATPase_C_sf"/>
</dbReference>
<comment type="catalytic activity">
    <reaction evidence="1">
        <text>ATP + protein L-histidine = ADP + protein N-phospho-L-histidine.</text>
        <dbReference type="EC" id="2.7.13.3"/>
    </reaction>
</comment>
<evidence type="ECO:0000256" key="15">
    <source>
        <dbReference type="ARBA" id="ARBA00023136"/>
    </source>
</evidence>
<dbReference type="PROSITE" id="PS50894">
    <property type="entry name" value="HPT"/>
    <property type="match status" value="1"/>
</dbReference>
<dbReference type="GO" id="GO:0005524">
    <property type="term" value="F:ATP binding"/>
    <property type="evidence" value="ECO:0007669"/>
    <property type="project" value="UniProtKB-KW"/>
</dbReference>
<dbReference type="SMART" id="SM00091">
    <property type="entry name" value="PAS"/>
    <property type="match status" value="3"/>
</dbReference>
<keyword evidence="4" id="KW-1003">Cell membrane</keyword>
<proteinExistence type="predicted"/>
<dbReference type="Pfam" id="PF00072">
    <property type="entry name" value="Response_reg"/>
    <property type="match status" value="1"/>
</dbReference>
<comment type="function">
    <text evidence="16">Member of the two-component regulatory system BvgS/BvgA. Phosphorylates BvgA via a four-step phosphorelay in response to environmental signals.</text>
</comment>
<dbReference type="PROSITE" id="PS50110">
    <property type="entry name" value="RESPONSE_REGULATORY"/>
    <property type="match status" value="1"/>
</dbReference>
<dbReference type="Pfam" id="PF13426">
    <property type="entry name" value="PAS_9"/>
    <property type="match status" value="1"/>
</dbReference>
<evidence type="ECO:0000256" key="11">
    <source>
        <dbReference type="ARBA" id="ARBA00022840"/>
    </source>
</evidence>
<dbReference type="InterPro" id="IPR000700">
    <property type="entry name" value="PAS-assoc_C"/>
</dbReference>
<evidence type="ECO:0000256" key="10">
    <source>
        <dbReference type="ARBA" id="ARBA00022777"/>
    </source>
</evidence>
<evidence type="ECO:0000256" key="20">
    <source>
        <dbReference type="PROSITE-ProRule" id="PRU00110"/>
    </source>
</evidence>
<comment type="subcellular location">
    <subcellularLocation>
        <location evidence="2">Cell membrane</location>
        <topology evidence="2">Multi-pass membrane protein</topology>
    </subcellularLocation>
</comment>
<evidence type="ECO:0000256" key="6">
    <source>
        <dbReference type="ARBA" id="ARBA00022679"/>
    </source>
</evidence>
<dbReference type="InterPro" id="IPR004358">
    <property type="entry name" value="Sig_transdc_His_kin-like_C"/>
</dbReference>
<dbReference type="EC" id="2.7.13.3" evidence="3"/>
<evidence type="ECO:0000259" key="26">
    <source>
        <dbReference type="PROSITE" id="PS50894"/>
    </source>
</evidence>
<dbReference type="SUPFAM" id="SSF52172">
    <property type="entry name" value="CheY-like"/>
    <property type="match status" value="1"/>
</dbReference>
<evidence type="ECO:0000256" key="13">
    <source>
        <dbReference type="ARBA" id="ARBA00023012"/>
    </source>
</evidence>
<dbReference type="NCBIfam" id="TIGR00229">
    <property type="entry name" value="sensory_box"/>
    <property type="match status" value="2"/>
</dbReference>
<keyword evidence="9" id="KW-0547">Nucleotide-binding</keyword>
<evidence type="ECO:0000259" key="24">
    <source>
        <dbReference type="PROSITE" id="PS50112"/>
    </source>
</evidence>
<dbReference type="SMART" id="SM00073">
    <property type="entry name" value="HPT"/>
    <property type="match status" value="1"/>
</dbReference>
<dbReference type="Pfam" id="PF08448">
    <property type="entry name" value="PAS_4"/>
    <property type="match status" value="1"/>
</dbReference>
<keyword evidence="28" id="KW-1185">Reference proteome</keyword>
<evidence type="ECO:0000256" key="5">
    <source>
        <dbReference type="ARBA" id="ARBA00022553"/>
    </source>
</evidence>
<evidence type="ECO:0000256" key="3">
    <source>
        <dbReference type="ARBA" id="ARBA00012438"/>
    </source>
</evidence>
<dbReference type="SUPFAM" id="SSF55874">
    <property type="entry name" value="ATPase domain of HSP90 chaperone/DNA topoisomerase II/histidine kinase"/>
    <property type="match status" value="1"/>
</dbReference>
<dbReference type="AlphaFoldDB" id="A0A931H101"/>
<dbReference type="Gene3D" id="1.20.120.160">
    <property type="entry name" value="HPT domain"/>
    <property type="match status" value="1"/>
</dbReference>
<evidence type="ECO:0000256" key="17">
    <source>
        <dbReference type="ARBA" id="ARBA00064003"/>
    </source>
</evidence>
<evidence type="ECO:0000256" key="2">
    <source>
        <dbReference type="ARBA" id="ARBA00004651"/>
    </source>
</evidence>
<protein>
    <recommendedName>
        <fullName evidence="18">Sensory/regulatory protein RpfC</fullName>
        <ecNumber evidence="3">2.7.13.3</ecNumber>
    </recommendedName>
    <alternativeName>
        <fullName evidence="19">Virulence sensor protein BvgS</fullName>
    </alternativeName>
</protein>
<evidence type="ECO:0000313" key="28">
    <source>
        <dbReference type="Proteomes" id="UP000651050"/>
    </source>
</evidence>
<evidence type="ECO:0000259" key="22">
    <source>
        <dbReference type="PROSITE" id="PS50109"/>
    </source>
</evidence>
<dbReference type="PROSITE" id="PS50109">
    <property type="entry name" value="HIS_KIN"/>
    <property type="match status" value="1"/>
</dbReference>
<evidence type="ECO:0000256" key="18">
    <source>
        <dbReference type="ARBA" id="ARBA00068150"/>
    </source>
</evidence>
<name>A0A931H101_9BURK</name>
<dbReference type="SUPFAM" id="SSF47384">
    <property type="entry name" value="Homodimeric domain of signal transducing histidine kinase"/>
    <property type="match status" value="1"/>
</dbReference>
<dbReference type="CDD" id="cd00082">
    <property type="entry name" value="HisKA"/>
    <property type="match status" value="1"/>
</dbReference>
<dbReference type="FunFam" id="3.30.565.10:FF:000010">
    <property type="entry name" value="Sensor histidine kinase RcsC"/>
    <property type="match status" value="1"/>
</dbReference>
<dbReference type="RefSeq" id="WP_196984530.1">
    <property type="nucleotide sequence ID" value="NZ_JADWYS010000001.1"/>
</dbReference>
<dbReference type="SMART" id="SM00086">
    <property type="entry name" value="PAC"/>
    <property type="match status" value="2"/>
</dbReference>
<sequence>MDVDIDLDLPVLPGLQEAPVADNAPGAPEALREELRIAGRQLQRLTEKLAEAQATQSLLFATLDATDDGVCAHLFGEGRFIFNRSFVTMWSLPEDKLSDLSAQELLAMQCAQVKYPAELTEDSTHFDADAESFSVVELHDGRIFERHGRPQMLQGRSVGRVVAYRDVTQRVNFEQKMMFNHIVVETSGPMAWVDRETRRVTYANRAACEMLGLAVDELVGETLSDVDPAYGDHALIPLDAELRRTGKPVAFRTQYRRKDGRLIHVDAAISLAEQSDREIYILSFKDITEQKLASREKRRQQALLHALIDSIPDAISYRDPEGHYLGCNLAFSAIRGKTMEEVAGRTSEELFEEPMARDVRARDEEALRSLSMVTLEETIALPGGHEAVFETVRNPLRDIDGRLLGILAISRDITDRKKAEEEVRRAKELAEDATRMKSDFLANMSHEIRTPMNAIIGMSHLALKTDLSPRQRDYIGKVHASGQHLLGIINDILDFSKVEAGKLTIEQAQFGLDGLLENVSNVVGHKSSAKGLALVFDVAADVPRHLVGDSLRIGQILINYVNNAVKYTDKGQVVISARVQQRSARDVLLRFAVEDTGIGLTPEQQGRLFQSFQQADSSTTRKYGGTGLGLAISKDLARLMGGEVGVHSALGHGSTFWFTVRVGIDARAAARPAAPLEAAAATAPEGARILLVEDNDINQHVACEILRDAGFVVEVADNGAVALERVQERPYALVLMDMQMPVMDGVTATREIRKLAQFAEMPIIAMTANAMDRDRQRCLDAGMNDFVSKPIDPVGLAAVVTRWLERARAAPTVPAPLAELPAPATADAGCAALARIPGLNVALGLGRMMNKKPLYLAMLRRYMQSQRDCPMQVWSAIERADWQTAERIAHTAKGLAGNIGADGLAASAQALETALREQRGIAELEPPHREFAGQLTALTDALAQALPA</sequence>
<dbReference type="PROSITE" id="PS50112">
    <property type="entry name" value="PAS"/>
    <property type="match status" value="2"/>
</dbReference>
<dbReference type="InterPro" id="IPR036097">
    <property type="entry name" value="HisK_dim/P_sf"/>
</dbReference>
<dbReference type="CDD" id="cd17546">
    <property type="entry name" value="REC_hyHK_CKI1_RcsC-like"/>
    <property type="match status" value="1"/>
</dbReference>
<dbReference type="PANTHER" id="PTHR45339">
    <property type="entry name" value="HYBRID SIGNAL TRANSDUCTION HISTIDINE KINASE J"/>
    <property type="match status" value="1"/>
</dbReference>
<evidence type="ECO:0000256" key="9">
    <source>
        <dbReference type="ARBA" id="ARBA00022741"/>
    </source>
</evidence>
<dbReference type="Pfam" id="PF01627">
    <property type="entry name" value="Hpt"/>
    <property type="match status" value="1"/>
</dbReference>
<dbReference type="Gene3D" id="3.40.50.2300">
    <property type="match status" value="1"/>
</dbReference>
<dbReference type="SMART" id="SM00387">
    <property type="entry name" value="HATPase_c"/>
    <property type="match status" value="1"/>
</dbReference>
<evidence type="ECO:0000256" key="4">
    <source>
        <dbReference type="ARBA" id="ARBA00022475"/>
    </source>
</evidence>
<dbReference type="InterPro" id="IPR013656">
    <property type="entry name" value="PAS_4"/>
</dbReference>
<feature type="domain" description="Histidine kinase" evidence="22">
    <location>
        <begin position="443"/>
        <end position="664"/>
    </location>
</feature>
<evidence type="ECO:0000256" key="1">
    <source>
        <dbReference type="ARBA" id="ARBA00000085"/>
    </source>
</evidence>
<dbReference type="InterPro" id="IPR003661">
    <property type="entry name" value="HisK_dim/P_dom"/>
</dbReference>
<dbReference type="SUPFAM" id="SSF55785">
    <property type="entry name" value="PYP-like sensor domain (PAS domain)"/>
    <property type="match status" value="2"/>
</dbReference>
<dbReference type="Gene3D" id="3.30.450.20">
    <property type="entry name" value="PAS domain"/>
    <property type="match status" value="3"/>
</dbReference>
<evidence type="ECO:0000259" key="25">
    <source>
        <dbReference type="PROSITE" id="PS50113"/>
    </source>
</evidence>
<dbReference type="SMART" id="SM00448">
    <property type="entry name" value="REC"/>
    <property type="match status" value="1"/>
</dbReference>
<comment type="subunit">
    <text evidence="17">At low DSF concentrations, interacts with RpfF.</text>
</comment>
<keyword evidence="11" id="KW-0067">ATP-binding</keyword>
<feature type="domain" description="PAS" evidence="24">
    <location>
        <begin position="175"/>
        <end position="223"/>
    </location>
</feature>
<dbReference type="SMART" id="SM00388">
    <property type="entry name" value="HisKA"/>
    <property type="match status" value="1"/>
</dbReference>
<evidence type="ECO:0000256" key="16">
    <source>
        <dbReference type="ARBA" id="ARBA00058004"/>
    </source>
</evidence>
<dbReference type="CDD" id="cd16922">
    <property type="entry name" value="HATPase_EvgS-ArcB-TorS-like"/>
    <property type="match status" value="1"/>
</dbReference>
<dbReference type="InterPro" id="IPR035965">
    <property type="entry name" value="PAS-like_dom_sf"/>
</dbReference>
<evidence type="ECO:0000256" key="21">
    <source>
        <dbReference type="PROSITE-ProRule" id="PRU00169"/>
    </source>
</evidence>
<keyword evidence="6" id="KW-0808">Transferase</keyword>
<reference evidence="27" key="1">
    <citation type="submission" date="2020-11" db="EMBL/GenBank/DDBJ databases">
        <title>Bacterial whole genome sequence for Caenimonas sp. DR4.4.</title>
        <authorList>
            <person name="Le V."/>
            <person name="Ko S.-R."/>
            <person name="Ahn C.-Y."/>
            <person name="Oh H.-M."/>
        </authorList>
    </citation>
    <scope>NUCLEOTIDE SEQUENCE</scope>
    <source>
        <strain evidence="27">DR4.4</strain>
    </source>
</reference>
<dbReference type="InterPro" id="IPR036641">
    <property type="entry name" value="HPT_dom_sf"/>
</dbReference>